<comment type="catalytic activity">
    <reaction evidence="5">
        <text>dTDP-beta-L-rhamnose + NADP(+) = dTDP-4-dehydro-beta-L-rhamnose + NADPH + H(+)</text>
        <dbReference type="Rhea" id="RHEA:21796"/>
        <dbReference type="ChEBI" id="CHEBI:15378"/>
        <dbReference type="ChEBI" id="CHEBI:57510"/>
        <dbReference type="ChEBI" id="CHEBI:57783"/>
        <dbReference type="ChEBI" id="CHEBI:58349"/>
        <dbReference type="ChEBI" id="CHEBI:62830"/>
        <dbReference type="EC" id="1.1.1.133"/>
    </reaction>
</comment>
<keyword evidence="6 8" id="KW-0560">Oxidoreductase</keyword>
<reference evidence="8 9" key="1">
    <citation type="submission" date="2020-08" db="EMBL/GenBank/DDBJ databases">
        <title>Genomic Encyclopedia of Type Strains, Phase IV (KMG-IV): sequencing the most valuable type-strain genomes for metagenomic binning, comparative biology and taxonomic classification.</title>
        <authorList>
            <person name="Goeker M."/>
        </authorList>
    </citation>
    <scope>NUCLEOTIDE SEQUENCE [LARGE SCALE GENOMIC DNA]</scope>
    <source>
        <strain evidence="8 9">DSM 27471</strain>
    </source>
</reference>
<evidence type="ECO:0000313" key="8">
    <source>
        <dbReference type="EMBL" id="MBB3187731.1"/>
    </source>
</evidence>
<dbReference type="UniPathway" id="UPA00124"/>
<dbReference type="Proteomes" id="UP000544222">
    <property type="component" value="Unassembled WGS sequence"/>
</dbReference>
<dbReference type="AlphaFoldDB" id="A0A7W5H2R8"/>
<dbReference type="SUPFAM" id="SSF51735">
    <property type="entry name" value="NAD(P)-binding Rossmann-fold domains"/>
    <property type="match status" value="1"/>
</dbReference>
<dbReference type="InterPro" id="IPR005913">
    <property type="entry name" value="dTDP_dehydrorham_reduct"/>
</dbReference>
<comment type="caution">
    <text evidence="8">The sequence shown here is derived from an EMBL/GenBank/DDBJ whole genome shotgun (WGS) entry which is preliminary data.</text>
</comment>
<dbReference type="CDD" id="cd05254">
    <property type="entry name" value="dTDP_HR_like_SDR_e"/>
    <property type="match status" value="1"/>
</dbReference>
<dbReference type="GO" id="GO:0019305">
    <property type="term" value="P:dTDP-rhamnose biosynthetic process"/>
    <property type="evidence" value="ECO:0007669"/>
    <property type="project" value="UniProtKB-UniPathway"/>
</dbReference>
<keyword evidence="9" id="KW-1185">Reference proteome</keyword>
<protein>
    <recommendedName>
        <fullName evidence="4 6">dTDP-4-dehydrorhamnose reductase</fullName>
        <ecNumber evidence="3 6">1.1.1.133</ecNumber>
    </recommendedName>
</protein>
<dbReference type="Gene3D" id="3.90.25.10">
    <property type="entry name" value="UDP-galactose 4-epimerase, domain 1"/>
    <property type="match status" value="1"/>
</dbReference>
<organism evidence="8 9">
    <name type="scientific">Microbacter margulisiae</name>
    <dbReference type="NCBI Taxonomy" id="1350067"/>
    <lineage>
        <taxon>Bacteria</taxon>
        <taxon>Pseudomonadati</taxon>
        <taxon>Bacteroidota</taxon>
        <taxon>Bacteroidia</taxon>
        <taxon>Bacteroidales</taxon>
        <taxon>Porphyromonadaceae</taxon>
        <taxon>Microbacter</taxon>
    </lineage>
</organism>
<comment type="function">
    <text evidence="6">Catalyzes the reduction of dTDP-6-deoxy-L-lyxo-4-hexulose to yield dTDP-L-rhamnose.</text>
</comment>
<evidence type="ECO:0000256" key="5">
    <source>
        <dbReference type="ARBA" id="ARBA00048200"/>
    </source>
</evidence>
<dbReference type="RefSeq" id="WP_183413459.1">
    <property type="nucleotide sequence ID" value="NZ_JACHYB010000001.1"/>
</dbReference>
<dbReference type="Gene3D" id="3.40.50.720">
    <property type="entry name" value="NAD(P)-binding Rossmann-like Domain"/>
    <property type="match status" value="1"/>
</dbReference>
<gene>
    <name evidence="8" type="ORF">FHX64_001894</name>
</gene>
<dbReference type="InterPro" id="IPR036291">
    <property type="entry name" value="NAD(P)-bd_dom_sf"/>
</dbReference>
<dbReference type="PANTHER" id="PTHR10491:SF4">
    <property type="entry name" value="METHIONINE ADENOSYLTRANSFERASE 2 SUBUNIT BETA"/>
    <property type="match status" value="1"/>
</dbReference>
<dbReference type="PANTHER" id="PTHR10491">
    <property type="entry name" value="DTDP-4-DEHYDRORHAMNOSE REDUCTASE"/>
    <property type="match status" value="1"/>
</dbReference>
<evidence type="ECO:0000256" key="1">
    <source>
        <dbReference type="ARBA" id="ARBA00004781"/>
    </source>
</evidence>
<evidence type="ECO:0000256" key="3">
    <source>
        <dbReference type="ARBA" id="ARBA00012929"/>
    </source>
</evidence>
<comment type="pathway">
    <text evidence="1 6">Carbohydrate biosynthesis; dTDP-L-rhamnose biosynthesis.</text>
</comment>
<dbReference type="Pfam" id="PF04321">
    <property type="entry name" value="RmlD_sub_bind"/>
    <property type="match status" value="1"/>
</dbReference>
<dbReference type="GO" id="GO:0005829">
    <property type="term" value="C:cytosol"/>
    <property type="evidence" value="ECO:0007669"/>
    <property type="project" value="TreeGrafter"/>
</dbReference>
<feature type="domain" description="RmlD-like substrate binding" evidence="7">
    <location>
        <begin position="3"/>
        <end position="288"/>
    </location>
</feature>
<evidence type="ECO:0000259" key="7">
    <source>
        <dbReference type="Pfam" id="PF04321"/>
    </source>
</evidence>
<sequence length="291" mass="32690">MVTILVTGSNGQLGNEIQRLAPELDDMNFVFTDVDTLDICNKEALEQFGSRYSLDFIINCAAYTAVDKAEDDVELCYAINRDAVRNIGEVAASVGCKVIHVSTDYVFSGKTYHPYVEDMQTAPETVYGKSKAEGEEELLRVCLDAIILRTSWLYSSFGNNFVKTMIRLGKEKDTISVVYDQIGTPTYAADLAVAIVHIVKETIRDENYFRTGTYHFSNEGVCSWYDFAIAIHRLAGIKCNVQPIESSAYPAKAPRPFYSVLNKTKFKNTFHIPITHWEESLGQCIIRLQTV</sequence>
<dbReference type="EMBL" id="JACHYB010000001">
    <property type="protein sequence ID" value="MBB3187731.1"/>
    <property type="molecule type" value="Genomic_DNA"/>
</dbReference>
<comment type="similarity">
    <text evidence="2 6">Belongs to the dTDP-4-dehydrorhamnose reductase family.</text>
</comment>
<accession>A0A7W5H2R8</accession>
<name>A0A7W5H2R8_9PORP</name>
<evidence type="ECO:0000256" key="2">
    <source>
        <dbReference type="ARBA" id="ARBA00010944"/>
    </source>
</evidence>
<evidence type="ECO:0000313" key="9">
    <source>
        <dbReference type="Proteomes" id="UP000544222"/>
    </source>
</evidence>
<evidence type="ECO:0000256" key="6">
    <source>
        <dbReference type="RuleBase" id="RU364082"/>
    </source>
</evidence>
<evidence type="ECO:0000256" key="4">
    <source>
        <dbReference type="ARBA" id="ARBA00017099"/>
    </source>
</evidence>
<keyword evidence="6" id="KW-0521">NADP</keyword>
<dbReference type="GO" id="GO:0008831">
    <property type="term" value="F:dTDP-4-dehydrorhamnose reductase activity"/>
    <property type="evidence" value="ECO:0007669"/>
    <property type="project" value="UniProtKB-EC"/>
</dbReference>
<dbReference type="NCBIfam" id="TIGR01214">
    <property type="entry name" value="rmlD"/>
    <property type="match status" value="1"/>
</dbReference>
<dbReference type="InterPro" id="IPR029903">
    <property type="entry name" value="RmlD-like-bd"/>
</dbReference>
<proteinExistence type="inferred from homology"/>
<dbReference type="EC" id="1.1.1.133" evidence="3 6"/>